<dbReference type="InterPro" id="IPR002401">
    <property type="entry name" value="Cyt_P450_E_grp-I"/>
</dbReference>
<dbReference type="CDD" id="cd11065">
    <property type="entry name" value="CYP64-like"/>
    <property type="match status" value="1"/>
</dbReference>
<dbReference type="Proteomes" id="UP000298061">
    <property type="component" value="Unassembled WGS sequence"/>
</dbReference>
<dbReference type="STRING" id="135208.A0A4Z0ABB2"/>
<dbReference type="PANTHER" id="PTHR46300:SF7">
    <property type="entry name" value="P450, PUTATIVE (EUROFUNG)-RELATED"/>
    <property type="match status" value="1"/>
</dbReference>
<evidence type="ECO:0000256" key="10">
    <source>
        <dbReference type="RuleBase" id="RU000461"/>
    </source>
</evidence>
<keyword evidence="4 9" id="KW-0349">Heme</keyword>
<accession>A0A4Z0ABB2</accession>
<evidence type="ECO:0008006" key="13">
    <source>
        <dbReference type="Google" id="ProtNLM"/>
    </source>
</evidence>
<evidence type="ECO:0000256" key="3">
    <source>
        <dbReference type="ARBA" id="ARBA00010617"/>
    </source>
</evidence>
<evidence type="ECO:0000256" key="2">
    <source>
        <dbReference type="ARBA" id="ARBA00005179"/>
    </source>
</evidence>
<comment type="pathway">
    <text evidence="2">Secondary metabolite biosynthesis.</text>
</comment>
<dbReference type="GO" id="GO:0016705">
    <property type="term" value="F:oxidoreductase activity, acting on paired donors, with incorporation or reduction of molecular oxygen"/>
    <property type="evidence" value="ECO:0007669"/>
    <property type="project" value="InterPro"/>
</dbReference>
<evidence type="ECO:0000256" key="6">
    <source>
        <dbReference type="ARBA" id="ARBA00023002"/>
    </source>
</evidence>
<name>A0A4Z0ABB2_9AGAM</name>
<keyword evidence="6 10" id="KW-0560">Oxidoreductase</keyword>
<keyword evidence="8 10" id="KW-0503">Monooxygenase</keyword>
<proteinExistence type="inferred from homology"/>
<comment type="caution">
    <text evidence="11">The sequence shown here is derived from an EMBL/GenBank/DDBJ whole genome shotgun (WGS) entry which is preliminary data.</text>
</comment>
<dbReference type="InterPro" id="IPR001128">
    <property type="entry name" value="Cyt_P450"/>
</dbReference>
<gene>
    <name evidence="11" type="ORF">EWM64_g388</name>
</gene>
<protein>
    <recommendedName>
        <fullName evidence="13">Cytochrome P450</fullName>
    </recommendedName>
</protein>
<dbReference type="OrthoDB" id="2789670at2759"/>
<dbReference type="EMBL" id="SFCI01000018">
    <property type="protein sequence ID" value="TFY83623.1"/>
    <property type="molecule type" value="Genomic_DNA"/>
</dbReference>
<dbReference type="PRINTS" id="PR00463">
    <property type="entry name" value="EP450I"/>
</dbReference>
<dbReference type="Pfam" id="PF00067">
    <property type="entry name" value="p450"/>
    <property type="match status" value="1"/>
</dbReference>
<dbReference type="Gene3D" id="1.10.630.10">
    <property type="entry name" value="Cytochrome P450"/>
    <property type="match status" value="1"/>
</dbReference>
<evidence type="ECO:0000313" key="12">
    <source>
        <dbReference type="Proteomes" id="UP000298061"/>
    </source>
</evidence>
<organism evidence="11 12">
    <name type="scientific">Hericium alpestre</name>
    <dbReference type="NCBI Taxonomy" id="135208"/>
    <lineage>
        <taxon>Eukaryota</taxon>
        <taxon>Fungi</taxon>
        <taxon>Dikarya</taxon>
        <taxon>Basidiomycota</taxon>
        <taxon>Agaricomycotina</taxon>
        <taxon>Agaricomycetes</taxon>
        <taxon>Russulales</taxon>
        <taxon>Hericiaceae</taxon>
        <taxon>Hericium</taxon>
    </lineage>
</organism>
<dbReference type="PANTHER" id="PTHR46300">
    <property type="entry name" value="P450, PUTATIVE (EUROFUNG)-RELATED-RELATED"/>
    <property type="match status" value="1"/>
</dbReference>
<comment type="similarity">
    <text evidence="3 10">Belongs to the cytochrome P450 family.</text>
</comment>
<keyword evidence="12" id="KW-1185">Reference proteome</keyword>
<evidence type="ECO:0000256" key="1">
    <source>
        <dbReference type="ARBA" id="ARBA00001971"/>
    </source>
</evidence>
<dbReference type="PRINTS" id="PR00385">
    <property type="entry name" value="P450"/>
</dbReference>
<evidence type="ECO:0000256" key="4">
    <source>
        <dbReference type="ARBA" id="ARBA00022617"/>
    </source>
</evidence>
<evidence type="ECO:0000256" key="9">
    <source>
        <dbReference type="PIRSR" id="PIRSR602401-1"/>
    </source>
</evidence>
<evidence type="ECO:0000256" key="7">
    <source>
        <dbReference type="ARBA" id="ARBA00023004"/>
    </source>
</evidence>
<keyword evidence="7 9" id="KW-0408">Iron</keyword>
<dbReference type="InterPro" id="IPR036396">
    <property type="entry name" value="Cyt_P450_sf"/>
</dbReference>
<dbReference type="GO" id="GO:0020037">
    <property type="term" value="F:heme binding"/>
    <property type="evidence" value="ECO:0007669"/>
    <property type="project" value="InterPro"/>
</dbReference>
<evidence type="ECO:0000256" key="5">
    <source>
        <dbReference type="ARBA" id="ARBA00022723"/>
    </source>
</evidence>
<dbReference type="GO" id="GO:0005506">
    <property type="term" value="F:iron ion binding"/>
    <property type="evidence" value="ECO:0007669"/>
    <property type="project" value="InterPro"/>
</dbReference>
<sequence length="485" mass="54390">MLLTGPTPIPFVGNLHQIPMVDQFTTYVEWAKTYGPLMYFHVFGREFVVVNDLKGALELFEGRSGLYCTKPRLVMAGELIGKQKSSMIFSHYNARLKKCHQITHNWMGKQSIRWSWRTQEIGAYKLLESLLDDPEHFSEHVRTHAGTVLLGLIYGIKCLPVNDPHIALSEHVCGLTAEAMRPGRWLVDSFPLLAYVPDWFPGAHFKRWARQTRAVTNRLIRGPYEMVRASVLDGTAPPSWVADAIITESGQPIAGEDAECLIVAAGSLYAAGIDTTVSAIRTFFLMMARHPEVQRKAQAEIDKVIGTSRLPNVEDKDSLPYLNCITKEVLRVAAIVPVMPHSLERDDIYEGYLIPKGSFVMVNTWAIFHDPQTYPDPEQFKPERFDPALGDAAQMDPEVLGFGLGRRSCAGMHFAKSWLFLNLSYVLSVFDILPAKGADGKPSVPEVRFDAGHIRIPSEFKCLVVPRNVDKVRLVREVVATSKED</sequence>
<dbReference type="AlphaFoldDB" id="A0A4Z0ABB2"/>
<evidence type="ECO:0000313" key="11">
    <source>
        <dbReference type="EMBL" id="TFY83623.1"/>
    </source>
</evidence>
<dbReference type="SUPFAM" id="SSF48264">
    <property type="entry name" value="Cytochrome P450"/>
    <property type="match status" value="1"/>
</dbReference>
<evidence type="ECO:0000256" key="8">
    <source>
        <dbReference type="ARBA" id="ARBA00023033"/>
    </source>
</evidence>
<feature type="binding site" description="axial binding residue" evidence="9">
    <location>
        <position position="409"/>
    </location>
    <ligand>
        <name>heme</name>
        <dbReference type="ChEBI" id="CHEBI:30413"/>
    </ligand>
    <ligandPart>
        <name>Fe</name>
        <dbReference type="ChEBI" id="CHEBI:18248"/>
    </ligandPart>
</feature>
<keyword evidence="5 9" id="KW-0479">Metal-binding</keyword>
<reference evidence="11 12" key="1">
    <citation type="submission" date="2019-02" db="EMBL/GenBank/DDBJ databases">
        <title>Genome sequencing of the rare red list fungi Hericium alpestre (H. flagellum).</title>
        <authorList>
            <person name="Buettner E."/>
            <person name="Kellner H."/>
        </authorList>
    </citation>
    <scope>NUCLEOTIDE SEQUENCE [LARGE SCALE GENOMIC DNA]</scope>
    <source>
        <strain evidence="11 12">DSM 108284</strain>
    </source>
</reference>
<dbReference type="InterPro" id="IPR017972">
    <property type="entry name" value="Cyt_P450_CS"/>
</dbReference>
<comment type="cofactor">
    <cofactor evidence="1 9">
        <name>heme</name>
        <dbReference type="ChEBI" id="CHEBI:30413"/>
    </cofactor>
</comment>
<dbReference type="InterPro" id="IPR050364">
    <property type="entry name" value="Cytochrome_P450_fung"/>
</dbReference>
<dbReference type="PROSITE" id="PS00086">
    <property type="entry name" value="CYTOCHROME_P450"/>
    <property type="match status" value="1"/>
</dbReference>
<dbReference type="GO" id="GO:0004497">
    <property type="term" value="F:monooxygenase activity"/>
    <property type="evidence" value="ECO:0007669"/>
    <property type="project" value="UniProtKB-KW"/>
</dbReference>